<comment type="caution">
    <text evidence="1">The sequence shown here is derived from an EMBL/GenBank/DDBJ whole genome shotgun (WGS) entry which is preliminary data.</text>
</comment>
<evidence type="ECO:0000313" key="2">
    <source>
        <dbReference type="Proteomes" id="UP000635278"/>
    </source>
</evidence>
<name>A0ABX0JQS0_9PROT</name>
<protein>
    <submittedName>
        <fullName evidence="1">Uncharacterized protein</fullName>
    </submittedName>
</protein>
<organism evidence="1 2">
    <name type="scientific">Acetobacter musti</name>
    <dbReference type="NCBI Taxonomy" id="864732"/>
    <lineage>
        <taxon>Bacteria</taxon>
        <taxon>Pseudomonadati</taxon>
        <taxon>Pseudomonadota</taxon>
        <taxon>Alphaproteobacteria</taxon>
        <taxon>Acetobacterales</taxon>
        <taxon>Acetobacteraceae</taxon>
        <taxon>Acetobacter</taxon>
    </lineage>
</organism>
<proteinExistence type="predicted"/>
<dbReference type="Proteomes" id="UP000635278">
    <property type="component" value="Unassembled WGS sequence"/>
</dbReference>
<dbReference type="EMBL" id="WOTB01000013">
    <property type="protein sequence ID" value="NHN85144.1"/>
    <property type="molecule type" value="Genomic_DNA"/>
</dbReference>
<reference evidence="1 2" key="1">
    <citation type="journal article" date="2020" name="Int. J. Syst. Evol. Microbiol.">
        <title>Novel acetic acid bacteria from cider fermentations: Acetobacter conturbans sp. nov. and Acetobacter fallax sp. nov.</title>
        <authorList>
            <person name="Sombolestani A.S."/>
            <person name="Cleenwerck I."/>
            <person name="Cnockaert M."/>
            <person name="Borremans W."/>
            <person name="Wieme A.D."/>
            <person name="De Vuyst L."/>
            <person name="Vandamme P."/>
        </authorList>
    </citation>
    <scope>NUCLEOTIDE SEQUENCE [LARGE SCALE GENOMIC DNA]</scope>
    <source>
        <strain evidence="1 2">LMG 30640</strain>
    </source>
</reference>
<accession>A0ABX0JQS0</accession>
<evidence type="ECO:0000313" key="1">
    <source>
        <dbReference type="EMBL" id="NHN85144.1"/>
    </source>
</evidence>
<keyword evidence="2" id="KW-1185">Reference proteome</keyword>
<gene>
    <name evidence="1" type="ORF">GOB93_10895</name>
</gene>
<sequence>MIANLKTNETDYSILNAVPGSETCRTLFPQFYHPYSQSASMGDFAGGIARDRRISVLLSVSDEEPRQVIRLALSRFEATGRQKISSPL</sequence>